<reference evidence="2" key="1">
    <citation type="submission" date="2021-02" db="EMBL/GenBank/DDBJ databases">
        <authorList>
            <person name="Dougan E. K."/>
            <person name="Rhodes N."/>
            <person name="Thang M."/>
            <person name="Chan C."/>
        </authorList>
    </citation>
    <scope>NUCLEOTIDE SEQUENCE</scope>
</reference>
<keyword evidence="3" id="KW-1185">Reference proteome</keyword>
<evidence type="ECO:0000313" key="3">
    <source>
        <dbReference type="Proteomes" id="UP000649617"/>
    </source>
</evidence>
<feature type="region of interest" description="Disordered" evidence="1">
    <location>
        <begin position="21"/>
        <end position="52"/>
    </location>
</feature>
<sequence length="52" mass="4970">LVSPLQAPSCKGSRGARCADRELSRTSSTGGCALSAGDGDSACGLPGCSGAQ</sequence>
<comment type="caution">
    <text evidence="2">The sequence shown here is derived from an EMBL/GenBank/DDBJ whole genome shotgun (WGS) entry which is preliminary data.</text>
</comment>
<gene>
    <name evidence="2" type="ORF">SPIL2461_LOCUS10578</name>
</gene>
<evidence type="ECO:0000313" key="2">
    <source>
        <dbReference type="EMBL" id="CAE7432594.1"/>
    </source>
</evidence>
<dbReference type="EMBL" id="CAJNIZ010019868">
    <property type="protein sequence ID" value="CAE7432594.1"/>
    <property type="molecule type" value="Genomic_DNA"/>
</dbReference>
<dbReference type="AlphaFoldDB" id="A0A812REY2"/>
<feature type="non-terminal residue" evidence="2">
    <location>
        <position position="52"/>
    </location>
</feature>
<evidence type="ECO:0000256" key="1">
    <source>
        <dbReference type="SAM" id="MobiDB-lite"/>
    </source>
</evidence>
<feature type="non-terminal residue" evidence="2">
    <location>
        <position position="1"/>
    </location>
</feature>
<organism evidence="2 3">
    <name type="scientific">Symbiodinium pilosum</name>
    <name type="common">Dinoflagellate</name>
    <dbReference type="NCBI Taxonomy" id="2952"/>
    <lineage>
        <taxon>Eukaryota</taxon>
        <taxon>Sar</taxon>
        <taxon>Alveolata</taxon>
        <taxon>Dinophyceae</taxon>
        <taxon>Suessiales</taxon>
        <taxon>Symbiodiniaceae</taxon>
        <taxon>Symbiodinium</taxon>
    </lineage>
</organism>
<name>A0A812REY2_SYMPI</name>
<dbReference type="Proteomes" id="UP000649617">
    <property type="component" value="Unassembled WGS sequence"/>
</dbReference>
<protein>
    <submittedName>
        <fullName evidence="2">Uncharacterized protein</fullName>
    </submittedName>
</protein>
<proteinExistence type="predicted"/>
<accession>A0A812REY2</accession>